<accession>A0AAU9N9Z2</accession>
<dbReference type="AlphaFoldDB" id="A0AAU9N9Z2"/>
<reference evidence="2 3" key="1">
    <citation type="submission" date="2022-01" db="EMBL/GenBank/DDBJ databases">
        <authorList>
            <person name="Xiong W."/>
            <person name="Schranz E."/>
        </authorList>
    </citation>
    <scope>NUCLEOTIDE SEQUENCE [LARGE SCALE GENOMIC DNA]</scope>
</reference>
<organism evidence="2 3">
    <name type="scientific">Lactuca virosa</name>
    <dbReference type="NCBI Taxonomy" id="75947"/>
    <lineage>
        <taxon>Eukaryota</taxon>
        <taxon>Viridiplantae</taxon>
        <taxon>Streptophyta</taxon>
        <taxon>Embryophyta</taxon>
        <taxon>Tracheophyta</taxon>
        <taxon>Spermatophyta</taxon>
        <taxon>Magnoliopsida</taxon>
        <taxon>eudicotyledons</taxon>
        <taxon>Gunneridae</taxon>
        <taxon>Pentapetalae</taxon>
        <taxon>asterids</taxon>
        <taxon>campanulids</taxon>
        <taxon>Asterales</taxon>
        <taxon>Asteraceae</taxon>
        <taxon>Cichorioideae</taxon>
        <taxon>Cichorieae</taxon>
        <taxon>Lactucinae</taxon>
        <taxon>Lactuca</taxon>
    </lineage>
</organism>
<name>A0AAU9N9Z2_9ASTR</name>
<sequence>MRRKRGGVGKKNQPDAIDEVDELLKLTEDDLLLNLTVNSHIKSKSQSNSKFDLLPESSHTNAIDPDLDRRLQALRAKPSKSIPKEAITADHEDFDNLLARFAALKAPSKATSTSNSTQGNDVKDDILGIVDDEDEEDEVSKIINWAIDAARLDPSPSSDIDEDDDSDGDSDDDAKKETSKKLKLLNISNAMFMSQYSYKRCTSIPWLKPLVDLVNCM</sequence>
<dbReference type="Proteomes" id="UP001157418">
    <property type="component" value="Unassembled WGS sequence"/>
</dbReference>
<protein>
    <submittedName>
        <fullName evidence="2">Uncharacterized protein</fullName>
    </submittedName>
</protein>
<feature type="compositionally biased region" description="Acidic residues" evidence="1">
    <location>
        <begin position="159"/>
        <end position="172"/>
    </location>
</feature>
<gene>
    <name evidence="2" type="ORF">LVIROSA_LOCUS21545</name>
</gene>
<comment type="caution">
    <text evidence="2">The sequence shown here is derived from an EMBL/GenBank/DDBJ whole genome shotgun (WGS) entry which is preliminary data.</text>
</comment>
<dbReference type="EMBL" id="CAKMRJ010004265">
    <property type="protein sequence ID" value="CAH1435077.1"/>
    <property type="molecule type" value="Genomic_DNA"/>
</dbReference>
<evidence type="ECO:0000313" key="2">
    <source>
        <dbReference type="EMBL" id="CAH1435077.1"/>
    </source>
</evidence>
<feature type="region of interest" description="Disordered" evidence="1">
    <location>
        <begin position="153"/>
        <end position="178"/>
    </location>
</feature>
<feature type="region of interest" description="Disordered" evidence="1">
    <location>
        <begin position="42"/>
        <end position="66"/>
    </location>
</feature>
<proteinExistence type="predicted"/>
<keyword evidence="3" id="KW-1185">Reference proteome</keyword>
<evidence type="ECO:0000313" key="3">
    <source>
        <dbReference type="Proteomes" id="UP001157418"/>
    </source>
</evidence>
<evidence type="ECO:0000256" key="1">
    <source>
        <dbReference type="SAM" id="MobiDB-lite"/>
    </source>
</evidence>